<reference evidence="1" key="2">
    <citation type="journal article" date="2023" name="BMC Genomics">
        <title>Pest status, molecular evolution, and epigenetic factors derived from the genome assembly of Frankliniella fusca, a thysanopteran phytovirus vector.</title>
        <authorList>
            <person name="Catto M.A."/>
            <person name="Labadie P.E."/>
            <person name="Jacobson A.L."/>
            <person name="Kennedy G.G."/>
            <person name="Srinivasan R."/>
            <person name="Hunt B.G."/>
        </authorList>
    </citation>
    <scope>NUCLEOTIDE SEQUENCE</scope>
    <source>
        <strain evidence="1">PL_HMW_Pooled</strain>
    </source>
</reference>
<dbReference type="EMBL" id="JAHWGI010001134">
    <property type="protein sequence ID" value="KAK3922969.1"/>
    <property type="molecule type" value="Genomic_DNA"/>
</dbReference>
<comment type="caution">
    <text evidence="1">The sequence shown here is derived from an EMBL/GenBank/DDBJ whole genome shotgun (WGS) entry which is preliminary data.</text>
</comment>
<dbReference type="AlphaFoldDB" id="A0AAE1LLI3"/>
<sequence length="51" mass="5939">MLSTDNFEGNTLQVVSFVYCTKRACIQDIYPSDWQFKIDIRKHTPKRSGEA</sequence>
<keyword evidence="2" id="KW-1185">Reference proteome</keyword>
<reference evidence="1" key="1">
    <citation type="submission" date="2021-07" db="EMBL/GenBank/DDBJ databases">
        <authorList>
            <person name="Catto M.A."/>
            <person name="Jacobson A."/>
            <person name="Kennedy G."/>
            <person name="Labadie P."/>
            <person name="Hunt B.G."/>
            <person name="Srinivasan R."/>
        </authorList>
    </citation>
    <scope>NUCLEOTIDE SEQUENCE</scope>
    <source>
        <strain evidence="1">PL_HMW_Pooled</strain>
        <tissue evidence="1">Head</tissue>
    </source>
</reference>
<name>A0AAE1LLI3_9NEOP</name>
<gene>
    <name evidence="1" type="ORF">KUF71_001628</name>
</gene>
<evidence type="ECO:0000313" key="1">
    <source>
        <dbReference type="EMBL" id="KAK3922969.1"/>
    </source>
</evidence>
<proteinExistence type="predicted"/>
<keyword evidence="1" id="KW-0436">Ligase</keyword>
<dbReference type="Proteomes" id="UP001219518">
    <property type="component" value="Unassembled WGS sequence"/>
</dbReference>
<accession>A0AAE1LLI3</accession>
<dbReference type="GO" id="GO:0016874">
    <property type="term" value="F:ligase activity"/>
    <property type="evidence" value="ECO:0007669"/>
    <property type="project" value="UniProtKB-KW"/>
</dbReference>
<evidence type="ECO:0000313" key="2">
    <source>
        <dbReference type="Proteomes" id="UP001219518"/>
    </source>
</evidence>
<protein>
    <submittedName>
        <fullName evidence="1">Cysteine ligase BshC</fullName>
    </submittedName>
</protein>
<organism evidence="1 2">
    <name type="scientific">Frankliniella fusca</name>
    <dbReference type="NCBI Taxonomy" id="407009"/>
    <lineage>
        <taxon>Eukaryota</taxon>
        <taxon>Metazoa</taxon>
        <taxon>Ecdysozoa</taxon>
        <taxon>Arthropoda</taxon>
        <taxon>Hexapoda</taxon>
        <taxon>Insecta</taxon>
        <taxon>Pterygota</taxon>
        <taxon>Neoptera</taxon>
        <taxon>Paraneoptera</taxon>
        <taxon>Thysanoptera</taxon>
        <taxon>Terebrantia</taxon>
        <taxon>Thripoidea</taxon>
        <taxon>Thripidae</taxon>
        <taxon>Frankliniella</taxon>
    </lineage>
</organism>